<sequence>MEREIPPELGLHAGLHVNAAVEGMAEEEGLHLLAGAAFDHAAAADVARGEGGGAEPCGGGEVNMEQQHDERNYSEQRCAF</sequence>
<accession>Q64819</accession>
<evidence type="ECO:0000313" key="4">
    <source>
        <dbReference type="EMBL" id="CAA23408.1"/>
    </source>
</evidence>
<dbReference type="Pfam" id="PF04623">
    <property type="entry name" value="Adeno_E1B_55K_N"/>
    <property type="match status" value="1"/>
</dbReference>
<proteinExistence type="predicted"/>
<keyword evidence="1" id="KW-0244">Early protein</keyword>
<organismHost>
    <name type="scientific">Homo sapiens</name>
    <name type="common">Human</name>
    <dbReference type="NCBI Taxonomy" id="9606"/>
</organismHost>
<dbReference type="InterPro" id="IPR006717">
    <property type="entry name" value="Adeno_E1B_55K_N"/>
</dbReference>
<reference evidence="4" key="3">
    <citation type="journal article" date="1984" name="Curr. Top. Microbiol. Immunol.">
        <title>Nucleotide sequences of adenovirus DNAs.</title>
        <authorList>
            <person name="Van ormondt H."/>
            <person name="Galibert F."/>
        </authorList>
    </citation>
    <scope>NUCLEOTIDE SEQUENCE</scope>
    <source>
        <strain evidence="4">Huie</strain>
    </source>
</reference>
<name>Q64819_ADE12</name>
<protein>
    <submittedName>
        <fullName evidence="4">Protein 2 of mRNA 5</fullName>
    </submittedName>
</protein>
<reference evidence="4" key="1">
    <citation type="journal article" date="1980" name="Cell">
        <title>Structure and gene organization in the transformed Hind III-G fragment of Ad12.</title>
        <authorList>
            <person name="Sugisaki H."/>
            <person name="Sugimoto K."/>
            <person name="Takanami M."/>
            <person name="Shiroki K."/>
            <person name="Saito I."/>
            <person name="Shimojo H."/>
            <person name="Sawada Y."/>
            <person name="Uemizu S."/>
            <person name="Fujinaga K."/>
        </authorList>
    </citation>
    <scope>NUCLEOTIDE SEQUENCE</scope>
    <source>
        <strain evidence="4">Huie</strain>
    </source>
</reference>
<evidence type="ECO:0000259" key="3">
    <source>
        <dbReference type="Pfam" id="PF04623"/>
    </source>
</evidence>
<feature type="compositionally biased region" description="Gly residues" evidence="2">
    <location>
        <begin position="49"/>
        <end position="61"/>
    </location>
</feature>
<dbReference type="EMBL" id="V00004">
    <property type="protein sequence ID" value="CAA23408.1"/>
    <property type="molecule type" value="Genomic_DNA"/>
</dbReference>
<organism evidence="4">
    <name type="scientific">Human adenovirus A serotype 12</name>
    <name type="common">HAdV-12</name>
    <name type="synonym">Human adenovirus 12</name>
    <dbReference type="NCBI Taxonomy" id="28282"/>
    <lineage>
        <taxon>Viruses</taxon>
        <taxon>Varidnaviria</taxon>
        <taxon>Bamfordvirae</taxon>
        <taxon>Preplasmiviricota</taxon>
        <taxon>Polisuviricotina</taxon>
        <taxon>Pharingeaviricetes</taxon>
        <taxon>Rowavirales</taxon>
        <taxon>Adenoviridae</taxon>
        <taxon>Mastadenovirus</taxon>
        <taxon>Mastadenovirus adami</taxon>
        <taxon>Human mastadenovirus A</taxon>
    </lineage>
</organism>
<feature type="domain" description="Adenovirus E1B protein N-terminal" evidence="3">
    <location>
        <begin position="1"/>
        <end position="64"/>
    </location>
</feature>
<reference evidence="4" key="2">
    <citation type="book" date="1980" name="DNA Tumor Viruses" publisher="Cold Spring Harbor Laboratory" city="USA">
        <title>Nucleotide sequences, transcription and translation analyses, and restriction endonuclease cleavage maps of group-A human.</title>
        <editorList>
            <person name="Broker"/>
            <person name="T.R."/>
        </editorList>
        <authorList>
            <person name="Broker T.R."/>
        </authorList>
    </citation>
    <scope>NUCLEOTIDE SEQUENCE</scope>
    <source>
        <strain evidence="4">Huie</strain>
    </source>
</reference>
<evidence type="ECO:0000256" key="1">
    <source>
        <dbReference type="ARBA" id="ARBA00022518"/>
    </source>
</evidence>
<evidence type="ECO:0000256" key="2">
    <source>
        <dbReference type="SAM" id="MobiDB-lite"/>
    </source>
</evidence>
<feature type="region of interest" description="Disordered" evidence="2">
    <location>
        <begin position="46"/>
        <end position="80"/>
    </location>
</feature>